<name>A0A917IGS8_9MICO</name>
<dbReference type="NCBIfam" id="NF038134">
    <property type="entry name" value="choice_anch_M"/>
    <property type="match status" value="1"/>
</dbReference>
<dbReference type="NCBIfam" id="TIGR03769">
    <property type="entry name" value="P_ac_wall_RPT"/>
    <property type="match status" value="1"/>
</dbReference>
<evidence type="ECO:0000256" key="1">
    <source>
        <dbReference type="SAM" id="MobiDB-lite"/>
    </source>
</evidence>
<feature type="transmembrane region" description="Helical" evidence="2">
    <location>
        <begin position="280"/>
        <end position="305"/>
    </location>
</feature>
<keyword evidence="2" id="KW-0472">Membrane</keyword>
<evidence type="ECO:0000256" key="3">
    <source>
        <dbReference type="SAM" id="SignalP"/>
    </source>
</evidence>
<evidence type="ECO:0000313" key="4">
    <source>
        <dbReference type="EMBL" id="GGH50665.1"/>
    </source>
</evidence>
<reference evidence="4" key="1">
    <citation type="journal article" date="2014" name="Int. J. Syst. Evol. Microbiol.">
        <title>Complete genome sequence of Corynebacterium casei LMG S-19264T (=DSM 44701T), isolated from a smear-ripened cheese.</title>
        <authorList>
            <consortium name="US DOE Joint Genome Institute (JGI-PGF)"/>
            <person name="Walter F."/>
            <person name="Albersmeier A."/>
            <person name="Kalinowski J."/>
            <person name="Ruckert C."/>
        </authorList>
    </citation>
    <scope>NUCLEOTIDE SEQUENCE</scope>
    <source>
        <strain evidence="4">CGMCC 1.15794</strain>
    </source>
</reference>
<gene>
    <name evidence="4" type="ORF">GCM10010921_29560</name>
</gene>
<organism evidence="4 5">
    <name type="scientific">Microbacterium album</name>
    <dbReference type="NCBI Taxonomy" id="2053191"/>
    <lineage>
        <taxon>Bacteria</taxon>
        <taxon>Bacillati</taxon>
        <taxon>Actinomycetota</taxon>
        <taxon>Actinomycetes</taxon>
        <taxon>Micrococcales</taxon>
        <taxon>Microbacteriaceae</taxon>
        <taxon>Microbacterium</taxon>
    </lineage>
</organism>
<dbReference type="Proteomes" id="UP000657592">
    <property type="component" value="Unassembled WGS sequence"/>
</dbReference>
<sequence length="323" mass="34578">MSPRPRSLRRSLLAAVALAVLVPAGAAVADTGDDGLGQVIDPNQAQGTGQVVLDRGHIDFGPTLNTGEWIIQIHDDTSTPTYWRHLRDVVARVSDAAKRPIPDNEQYAFLGQEPGKEVWVIPQTQEPDVIWTGWNTQEPNVLDNLNLGATLRVLGVDGPGDVTVYLQSGNFGDPQPLWSTLQPFPQEAWIEVNVHTHANWVFSEPGIYLVEIEFAGELRDGTSVSARDSLRFAVGDETPAEDAFAATFDDSQLEEQPAGPEDVEDTAASAPEDTEPAAGLGAIVGMVVGIVAAVLLIAIVAVIVATNRAKARARAARSGDDQR</sequence>
<evidence type="ECO:0000313" key="5">
    <source>
        <dbReference type="Proteomes" id="UP000657592"/>
    </source>
</evidence>
<evidence type="ECO:0000256" key="2">
    <source>
        <dbReference type="SAM" id="Phobius"/>
    </source>
</evidence>
<keyword evidence="3" id="KW-0732">Signal</keyword>
<keyword evidence="2" id="KW-0812">Transmembrane</keyword>
<dbReference type="InterPro" id="IPR022435">
    <property type="entry name" value="Surface-anchored_actinobac"/>
</dbReference>
<feature type="signal peptide" evidence="3">
    <location>
        <begin position="1"/>
        <end position="29"/>
    </location>
</feature>
<dbReference type="RefSeq" id="WP_188757167.1">
    <property type="nucleotide sequence ID" value="NZ_BMJY01000022.1"/>
</dbReference>
<feature type="region of interest" description="Disordered" evidence="1">
    <location>
        <begin position="251"/>
        <end position="274"/>
    </location>
</feature>
<keyword evidence="2" id="KW-1133">Transmembrane helix</keyword>
<keyword evidence="5" id="KW-1185">Reference proteome</keyword>
<comment type="caution">
    <text evidence="4">The sequence shown here is derived from an EMBL/GenBank/DDBJ whole genome shotgun (WGS) entry which is preliminary data.</text>
</comment>
<accession>A0A917IGS8</accession>
<dbReference type="EMBL" id="BMJY01000022">
    <property type="protein sequence ID" value="GGH50665.1"/>
    <property type="molecule type" value="Genomic_DNA"/>
</dbReference>
<reference evidence="4" key="2">
    <citation type="submission" date="2020-09" db="EMBL/GenBank/DDBJ databases">
        <authorList>
            <person name="Sun Q."/>
            <person name="Zhou Y."/>
        </authorList>
    </citation>
    <scope>NUCLEOTIDE SEQUENCE</scope>
    <source>
        <strain evidence="4">CGMCC 1.15794</strain>
    </source>
</reference>
<dbReference type="AlphaFoldDB" id="A0A917IGS8"/>
<evidence type="ECO:0008006" key="6">
    <source>
        <dbReference type="Google" id="ProtNLM"/>
    </source>
</evidence>
<protein>
    <recommendedName>
        <fullName evidence="6">Surface-anchored protein</fullName>
    </recommendedName>
</protein>
<feature type="chain" id="PRO_5037892679" description="Surface-anchored protein" evidence="3">
    <location>
        <begin position="30"/>
        <end position="323"/>
    </location>
</feature>
<proteinExistence type="predicted"/>